<dbReference type="STRING" id="1448318.A0A319F175"/>
<feature type="domain" description="Alpha/beta hydrolase fold-3" evidence="2">
    <location>
        <begin position="61"/>
        <end position="278"/>
    </location>
</feature>
<sequence>MSRTFLESTNVEHIQYLNPPEAVPRLIETHARRKGTTSKSVRLPDGTTAFWLGNPDAERLLVYCPGGAYCYPMIPDHLKYLDSIIADLKHAGIDVGVLLLHYDLAPTARPPRQLEQAAAVLRYAIETLGKRPSDIVVMGDSSGGHLALSVLSHLAHPHPSLPALPLSENLAGALLVSPWMIDSRTDYESHQTNADRDSLPLKGLNACAKTFLGDTKPDNYNQPADAPQVWWRDLPVKKIFIGVGGDEVMLGSVVATARKIEAEHADVTLSVAHREFHCQSIIFSGLGIAPGELYEVTVTWLKSTLSR</sequence>
<dbReference type="Pfam" id="PF07859">
    <property type="entry name" value="Abhydrolase_3"/>
    <property type="match status" value="1"/>
</dbReference>
<dbReference type="PANTHER" id="PTHR48081:SF31">
    <property type="entry name" value="STERYL ACETYL HYDROLASE MUG81-RELATED"/>
    <property type="match status" value="1"/>
</dbReference>
<dbReference type="AlphaFoldDB" id="A0A319F175"/>
<evidence type="ECO:0000313" key="3">
    <source>
        <dbReference type="EMBL" id="PYI08869.1"/>
    </source>
</evidence>
<dbReference type="InterPro" id="IPR050300">
    <property type="entry name" value="GDXG_lipolytic_enzyme"/>
</dbReference>
<dbReference type="Proteomes" id="UP000248423">
    <property type="component" value="Unassembled WGS sequence"/>
</dbReference>
<evidence type="ECO:0000313" key="4">
    <source>
        <dbReference type="Proteomes" id="UP000248423"/>
    </source>
</evidence>
<keyword evidence="1" id="KW-0378">Hydrolase</keyword>
<dbReference type="VEuPathDB" id="FungiDB:BO78DRAFT_405306"/>
<dbReference type="SUPFAM" id="SSF53474">
    <property type="entry name" value="alpha/beta-Hydrolases"/>
    <property type="match status" value="1"/>
</dbReference>
<proteinExistence type="predicted"/>
<accession>A0A319F175</accession>
<gene>
    <name evidence="3" type="ORF">BO78DRAFT_405306</name>
</gene>
<dbReference type="EMBL" id="KZ826331">
    <property type="protein sequence ID" value="PYI08869.1"/>
    <property type="molecule type" value="Genomic_DNA"/>
</dbReference>
<dbReference type="PANTHER" id="PTHR48081">
    <property type="entry name" value="AB HYDROLASE SUPERFAMILY PROTEIN C4A8.06C"/>
    <property type="match status" value="1"/>
</dbReference>
<reference evidence="3 4" key="1">
    <citation type="submission" date="2018-02" db="EMBL/GenBank/DDBJ databases">
        <title>The genomes of Aspergillus section Nigri reveals drivers in fungal speciation.</title>
        <authorList>
            <consortium name="DOE Joint Genome Institute"/>
            <person name="Vesth T.C."/>
            <person name="Nybo J."/>
            <person name="Theobald S."/>
            <person name="Brandl J."/>
            <person name="Frisvad J.C."/>
            <person name="Nielsen K.F."/>
            <person name="Lyhne E.K."/>
            <person name="Kogle M.E."/>
            <person name="Kuo A."/>
            <person name="Riley R."/>
            <person name="Clum A."/>
            <person name="Nolan M."/>
            <person name="Lipzen A."/>
            <person name="Salamov A."/>
            <person name="Henrissat B."/>
            <person name="Wiebenga A."/>
            <person name="De vries R.P."/>
            <person name="Grigoriev I.V."/>
            <person name="Mortensen U.H."/>
            <person name="Andersen M.R."/>
            <person name="Baker S.E."/>
        </authorList>
    </citation>
    <scope>NUCLEOTIDE SEQUENCE [LARGE SCALE GENOMIC DNA]</scope>
    <source>
        <strain evidence="3 4">CBS 121057</strain>
    </source>
</reference>
<name>A0A319F175_ASPSB</name>
<organism evidence="3 4">
    <name type="scientific">Aspergillus sclerotiicarbonarius (strain CBS 121057 / IBT 28362)</name>
    <dbReference type="NCBI Taxonomy" id="1448318"/>
    <lineage>
        <taxon>Eukaryota</taxon>
        <taxon>Fungi</taxon>
        <taxon>Dikarya</taxon>
        <taxon>Ascomycota</taxon>
        <taxon>Pezizomycotina</taxon>
        <taxon>Eurotiomycetes</taxon>
        <taxon>Eurotiomycetidae</taxon>
        <taxon>Eurotiales</taxon>
        <taxon>Aspergillaceae</taxon>
        <taxon>Aspergillus</taxon>
        <taxon>Aspergillus subgen. Circumdati</taxon>
    </lineage>
</organism>
<dbReference type="InterPro" id="IPR029058">
    <property type="entry name" value="AB_hydrolase_fold"/>
</dbReference>
<keyword evidence="4" id="KW-1185">Reference proteome</keyword>
<evidence type="ECO:0000259" key="2">
    <source>
        <dbReference type="Pfam" id="PF07859"/>
    </source>
</evidence>
<evidence type="ECO:0000256" key="1">
    <source>
        <dbReference type="ARBA" id="ARBA00022801"/>
    </source>
</evidence>
<protein>
    <submittedName>
        <fullName evidence="3">Esterase</fullName>
    </submittedName>
</protein>
<dbReference type="Gene3D" id="3.40.50.1820">
    <property type="entry name" value="alpha/beta hydrolase"/>
    <property type="match status" value="1"/>
</dbReference>
<dbReference type="OrthoDB" id="2152029at2759"/>
<dbReference type="InterPro" id="IPR013094">
    <property type="entry name" value="AB_hydrolase_3"/>
</dbReference>
<dbReference type="GO" id="GO:0016787">
    <property type="term" value="F:hydrolase activity"/>
    <property type="evidence" value="ECO:0007669"/>
    <property type="project" value="UniProtKB-KW"/>
</dbReference>